<sequence>LLIDDASDWWDGVKNTVKTYAAFKEKIRQKYAPKQPAYLLYNDINTTKQEADETTETFVARKRLLFSKVPAWEHPEAQQIDLIYMLLRLEIRDKIPRNSINTFDDLIEAARGVEKVLEERQGAEVPLSKPALIETAAARR</sequence>
<organism evidence="2">
    <name type="scientific">Pectinophora gossypiella</name>
    <name type="common">Cotton pink bollworm</name>
    <name type="synonym">Depressaria gossypiella</name>
    <dbReference type="NCBI Taxonomy" id="13191"/>
    <lineage>
        <taxon>Eukaryota</taxon>
        <taxon>Metazoa</taxon>
        <taxon>Ecdysozoa</taxon>
        <taxon>Arthropoda</taxon>
        <taxon>Hexapoda</taxon>
        <taxon>Insecta</taxon>
        <taxon>Pterygota</taxon>
        <taxon>Neoptera</taxon>
        <taxon>Endopterygota</taxon>
        <taxon>Lepidoptera</taxon>
        <taxon>Glossata</taxon>
        <taxon>Ditrysia</taxon>
        <taxon>Gelechioidea</taxon>
        <taxon>Gelechiidae</taxon>
        <taxon>Apatetrinae</taxon>
        <taxon>Pectinophora</taxon>
    </lineage>
</organism>
<dbReference type="InterPro" id="IPR005162">
    <property type="entry name" value="Retrotrans_gag_dom"/>
</dbReference>
<dbReference type="OrthoDB" id="425619at2759"/>
<dbReference type="EMBL" id="GDQN01007483">
    <property type="protein sequence ID" value="JAT83571.1"/>
    <property type="molecule type" value="Transcribed_RNA"/>
</dbReference>
<protein>
    <recommendedName>
        <fullName evidence="1">Retrotransposon gag domain-containing protein</fullName>
    </recommendedName>
</protein>
<dbReference type="Pfam" id="PF03732">
    <property type="entry name" value="Retrotrans_gag"/>
    <property type="match status" value="1"/>
</dbReference>
<gene>
    <name evidence="2" type="ORF">g.2309</name>
</gene>
<dbReference type="AlphaFoldDB" id="A0A1E1W9N4"/>
<name>A0A1E1W9N4_PECGO</name>
<accession>A0A1E1W9N4</accession>
<feature type="non-terminal residue" evidence="2">
    <location>
        <position position="140"/>
    </location>
</feature>
<evidence type="ECO:0000259" key="1">
    <source>
        <dbReference type="Pfam" id="PF03732"/>
    </source>
</evidence>
<reference evidence="2" key="1">
    <citation type="submission" date="2015-09" db="EMBL/GenBank/DDBJ databases">
        <title>De novo assembly of Pectinophora gossypiella (Pink Bollworm) gut transcriptome.</title>
        <authorList>
            <person name="Tassone E.E."/>
        </authorList>
    </citation>
    <scope>NUCLEOTIDE SEQUENCE</scope>
</reference>
<feature type="domain" description="Retrotransposon gag" evidence="1">
    <location>
        <begin position="2"/>
        <end position="80"/>
    </location>
</feature>
<feature type="non-terminal residue" evidence="2">
    <location>
        <position position="1"/>
    </location>
</feature>
<proteinExistence type="predicted"/>
<evidence type="ECO:0000313" key="2">
    <source>
        <dbReference type="EMBL" id="JAT83571.1"/>
    </source>
</evidence>